<evidence type="ECO:0000256" key="11">
    <source>
        <dbReference type="ARBA" id="ARBA00069173"/>
    </source>
</evidence>
<gene>
    <name evidence="15" type="ORF">BM613_10735</name>
</gene>
<accession>A0A2U3D6W5</accession>
<comment type="pathway">
    <text evidence="2">Cofactor biosynthesis; NAD(+) biosynthesis; nicotinate D-ribonucleotide from quinolinate: step 1/1.</text>
</comment>
<evidence type="ECO:0000256" key="9">
    <source>
        <dbReference type="ARBA" id="ARBA00033102"/>
    </source>
</evidence>
<evidence type="ECO:0000313" key="16">
    <source>
        <dbReference type="Proteomes" id="UP000245380"/>
    </source>
</evidence>
<dbReference type="OrthoDB" id="9782546at2"/>
<dbReference type="UniPathway" id="UPA00253">
    <property type="reaction ID" value="UER00331"/>
</dbReference>
<sequence length="277" mass="30363">MNQLLVQQFLRQALIEDIGMHDLTTELIFAEDAQTHGVLRAKEAGRIAGLPIIKEAFQLLDPLVQVQLCVSEGEDVNAGTVLAKVFGKTRALLSAERVTLNLLQRMSGIATQTHRWCERIKEYPTQIVDTRKTLPGLRMFDKYAVTVGGGRNHRFGLYDAVLIKDNHIAALGSITAAVQRVKERVSPFVKIEVEAETLEQVAEAASLSVDVILLDNMTPEQVEAAVRLVDRRALTEASGGMTLQSVLFYAKAGVDLISAGFLTHSVQALDISLDLFA</sequence>
<feature type="domain" description="Quinolinate phosphoribosyl transferase C-terminal" evidence="13">
    <location>
        <begin position="109"/>
        <end position="274"/>
    </location>
</feature>
<dbReference type="PANTHER" id="PTHR32179:SF3">
    <property type="entry name" value="NICOTINATE-NUCLEOTIDE PYROPHOSPHORYLASE [CARBOXYLATING]"/>
    <property type="match status" value="1"/>
</dbReference>
<dbReference type="GO" id="GO:0034213">
    <property type="term" value="P:quinolinate catabolic process"/>
    <property type="evidence" value="ECO:0007669"/>
    <property type="project" value="TreeGrafter"/>
</dbReference>
<comment type="function">
    <text evidence="1">Involved in the catabolism of quinolinic acid (QA).</text>
</comment>
<dbReference type="PANTHER" id="PTHR32179">
    <property type="entry name" value="NICOTINATE-NUCLEOTIDE PYROPHOSPHORYLASE [CARBOXYLATING]"/>
    <property type="match status" value="1"/>
</dbReference>
<keyword evidence="7 12" id="KW-0328">Glycosyltransferase</keyword>
<comment type="catalytic activity">
    <reaction evidence="10">
        <text>nicotinate beta-D-ribonucleotide + CO2 + diphosphate = quinolinate + 5-phospho-alpha-D-ribose 1-diphosphate + 2 H(+)</text>
        <dbReference type="Rhea" id="RHEA:12733"/>
        <dbReference type="ChEBI" id="CHEBI:15378"/>
        <dbReference type="ChEBI" id="CHEBI:16526"/>
        <dbReference type="ChEBI" id="CHEBI:29959"/>
        <dbReference type="ChEBI" id="CHEBI:33019"/>
        <dbReference type="ChEBI" id="CHEBI:57502"/>
        <dbReference type="ChEBI" id="CHEBI:58017"/>
        <dbReference type="EC" id="2.4.2.19"/>
    </reaction>
</comment>
<dbReference type="FunFam" id="3.20.20.70:FF:000030">
    <property type="entry name" value="Nicotinate-nucleotide pyrophosphorylase, carboxylating"/>
    <property type="match status" value="1"/>
</dbReference>
<dbReference type="EMBL" id="MPDK01000020">
    <property type="protein sequence ID" value="PWI57029.1"/>
    <property type="molecule type" value="Genomic_DNA"/>
</dbReference>
<evidence type="ECO:0000256" key="6">
    <source>
        <dbReference type="ARBA" id="ARBA00022642"/>
    </source>
</evidence>
<dbReference type="SUPFAM" id="SSF51690">
    <property type="entry name" value="Nicotinate/Quinolinate PRTase C-terminal domain-like"/>
    <property type="match status" value="1"/>
</dbReference>
<evidence type="ECO:0000256" key="3">
    <source>
        <dbReference type="ARBA" id="ARBA00009400"/>
    </source>
</evidence>
<dbReference type="RefSeq" id="WP_109431198.1">
    <property type="nucleotide sequence ID" value="NZ_MPDK01000020.1"/>
</dbReference>
<dbReference type="PIRSF" id="PIRSF006250">
    <property type="entry name" value="NadC_ModD"/>
    <property type="match status" value="1"/>
</dbReference>
<dbReference type="Pfam" id="PF01729">
    <property type="entry name" value="QRPTase_C"/>
    <property type="match status" value="1"/>
</dbReference>
<comment type="caution">
    <text evidence="15">The sequence shown here is derived from an EMBL/GenBank/DDBJ whole genome shotgun (WGS) entry which is preliminary data.</text>
</comment>
<protein>
    <recommendedName>
        <fullName evidence="11">Probable nicotinate-nucleotide pyrophosphorylase [carboxylating]</fullName>
        <ecNumber evidence="5">2.4.2.19</ecNumber>
    </recommendedName>
    <alternativeName>
        <fullName evidence="9">Quinolinate phosphoribosyltransferase [decarboxylating]</fullName>
    </alternativeName>
</protein>
<dbReference type="InterPro" id="IPR022412">
    <property type="entry name" value="Quinolinate_PRibosylTrfase_N"/>
</dbReference>
<dbReference type="InterPro" id="IPR027277">
    <property type="entry name" value="NadC/ModD"/>
</dbReference>
<keyword evidence="8 12" id="KW-0808">Transferase</keyword>
<comment type="subunit">
    <text evidence="4">Hexamer formed by 3 homodimers.</text>
</comment>
<dbReference type="Pfam" id="PF02749">
    <property type="entry name" value="QRPTase_N"/>
    <property type="match status" value="1"/>
</dbReference>
<evidence type="ECO:0000259" key="13">
    <source>
        <dbReference type="Pfam" id="PF01729"/>
    </source>
</evidence>
<dbReference type="CDD" id="cd01572">
    <property type="entry name" value="QPRTase"/>
    <property type="match status" value="1"/>
</dbReference>
<feature type="domain" description="Quinolinate phosphoribosyl transferase N-terminal" evidence="14">
    <location>
        <begin position="22"/>
        <end position="107"/>
    </location>
</feature>
<keyword evidence="16" id="KW-1185">Reference proteome</keyword>
<evidence type="ECO:0000259" key="14">
    <source>
        <dbReference type="Pfam" id="PF02749"/>
    </source>
</evidence>
<dbReference type="NCBIfam" id="TIGR00078">
    <property type="entry name" value="nadC"/>
    <property type="match status" value="1"/>
</dbReference>
<dbReference type="InterPro" id="IPR013785">
    <property type="entry name" value="Aldolase_TIM"/>
</dbReference>
<evidence type="ECO:0000256" key="12">
    <source>
        <dbReference type="PIRNR" id="PIRNR006250"/>
    </source>
</evidence>
<dbReference type="InterPro" id="IPR037128">
    <property type="entry name" value="Quinolinate_PRibosylTase_N_sf"/>
</dbReference>
<evidence type="ECO:0000256" key="7">
    <source>
        <dbReference type="ARBA" id="ARBA00022676"/>
    </source>
</evidence>
<dbReference type="Proteomes" id="UP000245380">
    <property type="component" value="Unassembled WGS sequence"/>
</dbReference>
<dbReference type="InterPro" id="IPR004393">
    <property type="entry name" value="NadC"/>
</dbReference>
<name>A0A2U3D6W5_SULT2</name>
<reference evidence="15 16" key="1">
    <citation type="submission" date="2016-11" db="EMBL/GenBank/DDBJ databases">
        <title>Comparative genomics of Acidibacillus ferroxidans species.</title>
        <authorList>
            <person name="Oliveira G."/>
            <person name="Nunes G."/>
            <person name="Oliveira R."/>
            <person name="Araujo F."/>
            <person name="Salim A."/>
            <person name="Scholte L."/>
            <person name="Morais D."/>
            <person name="Nancucheo I."/>
            <person name="Johnson D.B."/>
            <person name="Grail B."/>
            <person name="Bittencourt J."/>
            <person name="Valadares R."/>
        </authorList>
    </citation>
    <scope>NUCLEOTIDE SEQUENCE [LARGE SCALE GENOMIC DNA]</scope>
    <source>
        <strain evidence="15 16">Y002</strain>
    </source>
</reference>
<evidence type="ECO:0000256" key="2">
    <source>
        <dbReference type="ARBA" id="ARBA00004893"/>
    </source>
</evidence>
<keyword evidence="6" id="KW-0662">Pyridine nucleotide biosynthesis</keyword>
<proteinExistence type="inferred from homology"/>
<dbReference type="InterPro" id="IPR036068">
    <property type="entry name" value="Nicotinate_pribotase-like_C"/>
</dbReference>
<dbReference type="EC" id="2.4.2.19" evidence="5"/>
<evidence type="ECO:0000256" key="1">
    <source>
        <dbReference type="ARBA" id="ARBA00003237"/>
    </source>
</evidence>
<evidence type="ECO:0000256" key="5">
    <source>
        <dbReference type="ARBA" id="ARBA00011944"/>
    </source>
</evidence>
<evidence type="ECO:0000256" key="4">
    <source>
        <dbReference type="ARBA" id="ARBA00011218"/>
    </source>
</evidence>
<dbReference type="AlphaFoldDB" id="A0A2U3D6W5"/>
<dbReference type="InterPro" id="IPR002638">
    <property type="entry name" value="Quinolinate_PRibosylTrfase_C"/>
</dbReference>
<comment type="similarity">
    <text evidence="3 12">Belongs to the NadC/ModD family.</text>
</comment>
<organism evidence="15 16">
    <name type="scientific">Sulfoacidibacillus thermotolerans</name>
    <name type="common">Acidibacillus sulfuroxidans</name>
    <dbReference type="NCBI Taxonomy" id="1765684"/>
    <lineage>
        <taxon>Bacteria</taxon>
        <taxon>Bacillati</taxon>
        <taxon>Bacillota</taxon>
        <taxon>Bacilli</taxon>
        <taxon>Bacillales</taxon>
        <taxon>Alicyclobacillaceae</taxon>
        <taxon>Sulfoacidibacillus</taxon>
    </lineage>
</organism>
<dbReference type="SUPFAM" id="SSF54675">
    <property type="entry name" value="Nicotinate/Quinolinate PRTase N-terminal domain-like"/>
    <property type="match status" value="1"/>
</dbReference>
<evidence type="ECO:0000256" key="8">
    <source>
        <dbReference type="ARBA" id="ARBA00022679"/>
    </source>
</evidence>
<evidence type="ECO:0000313" key="15">
    <source>
        <dbReference type="EMBL" id="PWI57029.1"/>
    </source>
</evidence>
<dbReference type="GO" id="GO:0005737">
    <property type="term" value="C:cytoplasm"/>
    <property type="evidence" value="ECO:0007669"/>
    <property type="project" value="TreeGrafter"/>
</dbReference>
<evidence type="ECO:0000256" key="10">
    <source>
        <dbReference type="ARBA" id="ARBA00047445"/>
    </source>
</evidence>
<dbReference type="FunFam" id="3.90.1170.20:FF:000001">
    <property type="entry name" value="Nicotinate-nucleotide diphosphorylase (Carboxylating)"/>
    <property type="match status" value="1"/>
</dbReference>
<dbReference type="GO" id="GO:0004514">
    <property type="term" value="F:nicotinate-nucleotide diphosphorylase (carboxylating) activity"/>
    <property type="evidence" value="ECO:0007669"/>
    <property type="project" value="UniProtKB-EC"/>
</dbReference>
<dbReference type="GO" id="GO:0009435">
    <property type="term" value="P:NAD+ biosynthetic process"/>
    <property type="evidence" value="ECO:0007669"/>
    <property type="project" value="UniProtKB-UniPathway"/>
</dbReference>
<dbReference type="Gene3D" id="3.20.20.70">
    <property type="entry name" value="Aldolase class I"/>
    <property type="match status" value="1"/>
</dbReference>
<dbReference type="Gene3D" id="3.90.1170.20">
    <property type="entry name" value="Quinolinate phosphoribosyl transferase, N-terminal domain"/>
    <property type="match status" value="1"/>
</dbReference>